<accession>A0AAX0QUM5</accession>
<dbReference type="InterPro" id="IPR058175">
    <property type="entry name" value="ElxI1-like"/>
</dbReference>
<feature type="transmembrane region" description="Helical" evidence="1">
    <location>
        <begin position="7"/>
        <end position="29"/>
    </location>
</feature>
<keyword evidence="1" id="KW-1133">Transmembrane helix</keyword>
<evidence type="ECO:0000313" key="4">
    <source>
        <dbReference type="Proteomes" id="UP000217473"/>
    </source>
</evidence>
<dbReference type="RefSeq" id="WP_096597653.1">
    <property type="nucleotide sequence ID" value="NZ_MWUR01000011.1"/>
</dbReference>
<evidence type="ECO:0000256" key="1">
    <source>
        <dbReference type="SAM" id="Phobius"/>
    </source>
</evidence>
<dbReference type="EMBL" id="NIPK01000019">
    <property type="protein sequence ID" value="RIZ52070.1"/>
    <property type="molecule type" value="Genomic_DNA"/>
</dbReference>
<feature type="transmembrane region" description="Helical" evidence="1">
    <location>
        <begin position="41"/>
        <end position="58"/>
    </location>
</feature>
<dbReference type="NCBIfam" id="NF047829">
    <property type="entry name" value="epilancin_ElxI1"/>
    <property type="match status" value="1"/>
</dbReference>
<dbReference type="EMBL" id="MWUR01000011">
    <property type="protein sequence ID" value="PCF49578.1"/>
    <property type="molecule type" value="Genomic_DNA"/>
</dbReference>
<evidence type="ECO:0000313" key="2">
    <source>
        <dbReference type="EMBL" id="PCF49578.1"/>
    </source>
</evidence>
<organism evidence="2 4">
    <name type="scientific">Staphylococcus delphini</name>
    <dbReference type="NCBI Taxonomy" id="53344"/>
    <lineage>
        <taxon>Bacteria</taxon>
        <taxon>Bacillati</taxon>
        <taxon>Bacillota</taxon>
        <taxon>Bacilli</taxon>
        <taxon>Bacillales</taxon>
        <taxon>Staphylococcaceae</taxon>
        <taxon>Staphylococcus</taxon>
        <taxon>Staphylococcus intermedius group</taxon>
    </lineage>
</organism>
<sequence length="71" mass="8320">MIKILDTLIFICVIVLGSKYVIQSANTIFDLNLRWYFLEDVPYLSLILTILIFVLYILSEYLKEKSSKAKE</sequence>
<keyword evidence="5" id="KW-1185">Reference proteome</keyword>
<proteinExistence type="predicted"/>
<evidence type="ECO:0000313" key="3">
    <source>
        <dbReference type="EMBL" id="RIZ52070.1"/>
    </source>
</evidence>
<gene>
    <name evidence="2" type="ORF">B5C07_08520</name>
    <name evidence="3" type="ORF">CDL68_09300</name>
</gene>
<keyword evidence="1" id="KW-0472">Membrane</keyword>
<comment type="caution">
    <text evidence="2">The sequence shown here is derived from an EMBL/GenBank/DDBJ whole genome shotgun (WGS) entry which is preliminary data.</text>
</comment>
<dbReference type="AlphaFoldDB" id="A0AAX0QUM5"/>
<protein>
    <submittedName>
        <fullName evidence="2">Uncharacterized protein</fullName>
    </submittedName>
</protein>
<name>A0AAX0QUM5_9STAP</name>
<reference evidence="3 5" key="2">
    <citation type="submission" date="2017-06" db="EMBL/GenBank/DDBJ databases">
        <title>Identification of a new gene, sdsY, involved in staphylococcal internalization in non-professional phagocytic cells (NPPCs).</title>
        <authorList>
            <person name="Maali Y."/>
            <person name="Martins-Simoes P."/>
            <person name="Trouillet-Assant S."/>
            <person name="Laurent F."/>
            <person name="Diot A."/>
            <person name="Verhoeven P."/>
            <person name="Bouvard D."/>
            <person name="Vandenesch F."/>
            <person name="Bes M."/>
        </authorList>
    </citation>
    <scope>NUCLEOTIDE SEQUENCE [LARGE SCALE GENOMIC DNA]</scope>
    <source>
        <strain evidence="3 5">Heidy</strain>
    </source>
</reference>
<reference evidence="2 4" key="1">
    <citation type="journal article" date="2017" name="PLoS ONE">
        <title>Development of a real-time PCR for detection of Staphylococcus pseudintermedius using a novel automated comparison of whole-genome sequences.</title>
        <authorList>
            <person name="Verstappen K.M."/>
            <person name="Huijbregts L."/>
            <person name="Spaninks M."/>
            <person name="Wagenaar J.A."/>
            <person name="Fluit A.C."/>
            <person name="Duim B."/>
        </authorList>
    </citation>
    <scope>NUCLEOTIDE SEQUENCE [LARGE SCALE GENOMIC DNA]</scope>
    <source>
        <strain evidence="2 4">15S02591-1</strain>
    </source>
</reference>
<dbReference type="Proteomes" id="UP000217473">
    <property type="component" value="Unassembled WGS sequence"/>
</dbReference>
<keyword evidence="1" id="KW-0812">Transmembrane</keyword>
<dbReference type="Proteomes" id="UP000266198">
    <property type="component" value="Unassembled WGS sequence"/>
</dbReference>
<evidence type="ECO:0000313" key="5">
    <source>
        <dbReference type="Proteomes" id="UP000266198"/>
    </source>
</evidence>